<evidence type="ECO:0000313" key="2">
    <source>
        <dbReference type="Proteomes" id="UP000828941"/>
    </source>
</evidence>
<gene>
    <name evidence="1" type="ORF">L6164_020846</name>
</gene>
<organism evidence="1 2">
    <name type="scientific">Bauhinia variegata</name>
    <name type="common">Purple orchid tree</name>
    <name type="synonym">Phanera variegata</name>
    <dbReference type="NCBI Taxonomy" id="167791"/>
    <lineage>
        <taxon>Eukaryota</taxon>
        <taxon>Viridiplantae</taxon>
        <taxon>Streptophyta</taxon>
        <taxon>Embryophyta</taxon>
        <taxon>Tracheophyta</taxon>
        <taxon>Spermatophyta</taxon>
        <taxon>Magnoliopsida</taxon>
        <taxon>eudicotyledons</taxon>
        <taxon>Gunneridae</taxon>
        <taxon>Pentapetalae</taxon>
        <taxon>rosids</taxon>
        <taxon>fabids</taxon>
        <taxon>Fabales</taxon>
        <taxon>Fabaceae</taxon>
        <taxon>Cercidoideae</taxon>
        <taxon>Cercideae</taxon>
        <taxon>Bauhiniinae</taxon>
        <taxon>Bauhinia</taxon>
    </lineage>
</organism>
<protein>
    <submittedName>
        <fullName evidence="1">Uncharacterized protein</fullName>
    </submittedName>
</protein>
<accession>A0ACB9MWI0</accession>
<evidence type="ECO:0000313" key="1">
    <source>
        <dbReference type="EMBL" id="KAI4328495.1"/>
    </source>
</evidence>
<name>A0ACB9MWI0_BAUVA</name>
<reference evidence="1 2" key="1">
    <citation type="journal article" date="2022" name="DNA Res.">
        <title>Chromosomal-level genome assembly of the orchid tree Bauhinia variegata (Leguminosae; Cercidoideae) supports the allotetraploid origin hypothesis of Bauhinia.</title>
        <authorList>
            <person name="Zhong Y."/>
            <person name="Chen Y."/>
            <person name="Zheng D."/>
            <person name="Pang J."/>
            <person name="Liu Y."/>
            <person name="Luo S."/>
            <person name="Meng S."/>
            <person name="Qian L."/>
            <person name="Wei D."/>
            <person name="Dai S."/>
            <person name="Zhou R."/>
        </authorList>
    </citation>
    <scope>NUCLEOTIDE SEQUENCE [LARGE SCALE GENOMIC DNA]</scope>
    <source>
        <strain evidence="1">BV-YZ2020</strain>
    </source>
</reference>
<comment type="caution">
    <text evidence="1">The sequence shown here is derived from an EMBL/GenBank/DDBJ whole genome shotgun (WGS) entry which is preliminary data.</text>
</comment>
<dbReference type="EMBL" id="CM039433">
    <property type="protein sequence ID" value="KAI4328495.1"/>
    <property type="molecule type" value="Genomic_DNA"/>
</dbReference>
<sequence length="332" mass="37548">MATQLEAPLDIWSVLSESKRIINAHSRHFLALSVIFLLPLSFSLIVYPTLQELLNDSLINPTPRFLLRFSFLDQPITKNTIFLSLVYSSFVLIFSLCALGTISYSVFHGFYGRPVKFISAIKSLFISFFPLLVTVIVSQIIVFLITLVFGILVYLVIRGIELLGFRFEYTSPFFLGFCAVFVLALLFLLVYLQVNWTLVAVIVVVESSWGLEPLRRSTSLIKGMKGVALSSLLFFGFLAGILMWSSTVSKMQYDGTNDWWKSWAFVVQIVMTSTFLMLLLLYNTAANTVLYMYCKAIHGELALDIAQEFAREYVSLPFDDGNVPHVVSVFHV</sequence>
<keyword evidence="2" id="KW-1185">Reference proteome</keyword>
<dbReference type="Proteomes" id="UP000828941">
    <property type="component" value="Chromosome 8"/>
</dbReference>
<proteinExistence type="predicted"/>